<organism evidence="1 2">
    <name type="scientific">Actinoallomurus bryophytorum</name>
    <dbReference type="NCBI Taxonomy" id="1490222"/>
    <lineage>
        <taxon>Bacteria</taxon>
        <taxon>Bacillati</taxon>
        <taxon>Actinomycetota</taxon>
        <taxon>Actinomycetes</taxon>
        <taxon>Streptosporangiales</taxon>
        <taxon>Thermomonosporaceae</taxon>
        <taxon>Actinoallomurus</taxon>
    </lineage>
</organism>
<keyword evidence="2" id="KW-1185">Reference proteome</keyword>
<gene>
    <name evidence="1" type="ORF">FB559_3146</name>
</gene>
<sequence length="50" mass="5870">MVVVDQDQVWPSLAEWLGRWADGHDVWEHDPYIAALVRSDDHYDDSDFPD</sequence>
<comment type="caution">
    <text evidence="1">The sequence shown here is derived from an EMBL/GenBank/DDBJ whole genome shotgun (WGS) entry which is preliminary data.</text>
</comment>
<accession>A0A543CKC5</accession>
<reference evidence="1 2" key="1">
    <citation type="submission" date="2019-06" db="EMBL/GenBank/DDBJ databases">
        <title>Sequencing the genomes of 1000 actinobacteria strains.</title>
        <authorList>
            <person name="Klenk H.-P."/>
        </authorList>
    </citation>
    <scope>NUCLEOTIDE SEQUENCE [LARGE SCALE GENOMIC DNA]</scope>
    <source>
        <strain evidence="1 2">DSM 102200</strain>
    </source>
</reference>
<evidence type="ECO:0000313" key="1">
    <source>
        <dbReference type="EMBL" id="TQL97553.1"/>
    </source>
</evidence>
<dbReference type="AlphaFoldDB" id="A0A543CKC5"/>
<dbReference type="Proteomes" id="UP000316096">
    <property type="component" value="Unassembled WGS sequence"/>
</dbReference>
<proteinExistence type="predicted"/>
<name>A0A543CKC5_9ACTN</name>
<evidence type="ECO:0000313" key="2">
    <source>
        <dbReference type="Proteomes" id="UP000316096"/>
    </source>
</evidence>
<dbReference type="EMBL" id="VFOZ01000001">
    <property type="protein sequence ID" value="TQL97553.1"/>
    <property type="molecule type" value="Genomic_DNA"/>
</dbReference>
<dbReference type="RefSeq" id="WP_185792225.1">
    <property type="nucleotide sequence ID" value="NZ_VFOZ01000001.1"/>
</dbReference>
<protein>
    <submittedName>
        <fullName evidence="1">Uncharacterized protein</fullName>
    </submittedName>
</protein>